<proteinExistence type="predicted"/>
<accession>A0A8J2WTP3</accession>
<feature type="region of interest" description="Disordered" evidence="1">
    <location>
        <begin position="310"/>
        <end position="332"/>
    </location>
</feature>
<dbReference type="EMBL" id="CAKKNE010000001">
    <property type="protein sequence ID" value="CAH0366759.1"/>
    <property type="molecule type" value="Genomic_DNA"/>
</dbReference>
<reference evidence="2" key="1">
    <citation type="submission" date="2021-11" db="EMBL/GenBank/DDBJ databases">
        <authorList>
            <consortium name="Genoscope - CEA"/>
            <person name="William W."/>
        </authorList>
    </citation>
    <scope>NUCLEOTIDE SEQUENCE</scope>
</reference>
<evidence type="ECO:0000313" key="2">
    <source>
        <dbReference type="EMBL" id="CAH0366759.1"/>
    </source>
</evidence>
<dbReference type="Proteomes" id="UP000789595">
    <property type="component" value="Unassembled WGS sequence"/>
</dbReference>
<gene>
    <name evidence="2" type="ORF">PECAL_1P32680</name>
</gene>
<keyword evidence="3" id="KW-1185">Reference proteome</keyword>
<protein>
    <submittedName>
        <fullName evidence="2">Uncharacterized protein</fullName>
    </submittedName>
</protein>
<evidence type="ECO:0000313" key="3">
    <source>
        <dbReference type="Proteomes" id="UP000789595"/>
    </source>
</evidence>
<name>A0A8J2WTP3_9STRA</name>
<feature type="compositionally biased region" description="Basic and acidic residues" evidence="1">
    <location>
        <begin position="310"/>
        <end position="319"/>
    </location>
</feature>
<comment type="caution">
    <text evidence="2">The sequence shown here is derived from an EMBL/GenBank/DDBJ whole genome shotgun (WGS) entry which is preliminary data.</text>
</comment>
<organism evidence="2 3">
    <name type="scientific">Pelagomonas calceolata</name>
    <dbReference type="NCBI Taxonomy" id="35677"/>
    <lineage>
        <taxon>Eukaryota</taxon>
        <taxon>Sar</taxon>
        <taxon>Stramenopiles</taxon>
        <taxon>Ochrophyta</taxon>
        <taxon>Pelagophyceae</taxon>
        <taxon>Pelagomonadales</taxon>
        <taxon>Pelagomonadaceae</taxon>
        <taxon>Pelagomonas</taxon>
    </lineage>
</organism>
<evidence type="ECO:0000256" key="1">
    <source>
        <dbReference type="SAM" id="MobiDB-lite"/>
    </source>
</evidence>
<dbReference type="AlphaFoldDB" id="A0A8J2WTP3"/>
<sequence length="370" mass="41858">MPNQFGGRALIADLATVDTNGRWLLDDEFADLASEVLGQPLSARDCWRAWFTPAGGTYPDDCEFTLLRSRVGDLVHDDEEETPRYAYCVNTQRVQRTLDSTCICGSEQGDYAKKKWPTRVEGVEEAKHPLPSLSSDSTYKQSAGSAAAHVHRVRKLMEEFSVSTYDPNLRALPVEKRPPSGLHKLKCPLWAFSPHQVSPMKMNFLMGLVDKDGDPIKRELKDIPLVDRPMVDVLDESLYPTAKDEDDILYVRPSIEATTAAIEERLKRTAGMYSINSGADASRVRFNDTIQDLAPTAHKWIEVDSEIQRRRTGRENAEKRTRRFHRADDPPPRTVEEIMAEADEARQTISQRRDTHQPLTVMMSKTMIGD</sequence>